<accession>A0A2N0ZE39</accession>
<dbReference type="Proteomes" id="UP000233343">
    <property type="component" value="Unassembled WGS sequence"/>
</dbReference>
<dbReference type="InterPro" id="IPR032708">
    <property type="entry name" value="McjB_C"/>
</dbReference>
<name>A0A2N0ZE39_9BACI</name>
<dbReference type="RefSeq" id="WP_066190757.1">
    <property type="nucleotide sequence ID" value="NZ_CP194732.1"/>
</dbReference>
<dbReference type="InterPro" id="IPR053521">
    <property type="entry name" value="McjB-like"/>
</dbReference>
<comment type="caution">
    <text evidence="2">The sequence shown here is derived from an EMBL/GenBank/DDBJ whole genome shotgun (WGS) entry which is preliminary data.</text>
</comment>
<protein>
    <submittedName>
        <fullName evidence="2">Stage V sporulation protein S</fullName>
    </submittedName>
</protein>
<evidence type="ECO:0000313" key="2">
    <source>
        <dbReference type="EMBL" id="PKG27780.1"/>
    </source>
</evidence>
<sequence>MNVAQKITTFFLLDWDIKKLYIEAYAYLAYGRIFKLFPFNKKSHLLGCYMKETSYESSTHLKEIKNISNAIHHMSAYTFWESQCLVKAIAGMKMLERRKIDSTLYLGTGKDEKGRLSAHAWLRSGQFYVSGAEEMSGFTIVGTFANITNGKGE</sequence>
<dbReference type="Pfam" id="PF13471">
    <property type="entry name" value="Transglut_core3"/>
    <property type="match status" value="1"/>
</dbReference>
<gene>
    <name evidence="2" type="ORF">CWS20_16935</name>
</gene>
<dbReference type="EMBL" id="PISD01000036">
    <property type="protein sequence ID" value="PKG27780.1"/>
    <property type="molecule type" value="Genomic_DNA"/>
</dbReference>
<evidence type="ECO:0000313" key="3">
    <source>
        <dbReference type="Proteomes" id="UP000233343"/>
    </source>
</evidence>
<organism evidence="2 3">
    <name type="scientific">Cytobacillus horneckiae</name>
    <dbReference type="NCBI Taxonomy" id="549687"/>
    <lineage>
        <taxon>Bacteria</taxon>
        <taxon>Bacillati</taxon>
        <taxon>Bacillota</taxon>
        <taxon>Bacilli</taxon>
        <taxon>Bacillales</taxon>
        <taxon>Bacillaceae</taxon>
        <taxon>Cytobacillus</taxon>
    </lineage>
</organism>
<reference evidence="2 3" key="1">
    <citation type="journal article" date="2010" name="Int. J. Syst. Evol. Microbiol.">
        <title>Bacillus horneckiae sp. nov., isolated from a spacecraft-assembly clean room.</title>
        <authorList>
            <person name="Vaishampayan P."/>
            <person name="Probst A."/>
            <person name="Krishnamurthi S."/>
            <person name="Ghosh S."/>
            <person name="Osman S."/>
            <person name="McDowall A."/>
            <person name="Ruckmani A."/>
            <person name="Mayilraj S."/>
            <person name="Venkateswaran K."/>
        </authorList>
    </citation>
    <scope>NUCLEOTIDE SEQUENCE [LARGE SCALE GENOMIC DNA]</scope>
    <source>
        <strain evidence="3">1PO1SC</strain>
    </source>
</reference>
<dbReference type="AlphaFoldDB" id="A0A2N0ZE39"/>
<feature type="domain" description="Microcin J25-processing protein McjB C-terminal" evidence="1">
    <location>
        <begin position="56"/>
        <end position="141"/>
    </location>
</feature>
<proteinExistence type="predicted"/>
<dbReference type="NCBIfam" id="NF033537">
    <property type="entry name" value="lasso_biosyn_B2"/>
    <property type="match status" value="1"/>
</dbReference>
<keyword evidence="3" id="KW-1185">Reference proteome</keyword>
<evidence type="ECO:0000259" key="1">
    <source>
        <dbReference type="Pfam" id="PF13471"/>
    </source>
</evidence>